<evidence type="ECO:0000256" key="3">
    <source>
        <dbReference type="SAM" id="MobiDB-lite"/>
    </source>
</evidence>
<sequence>MFGTVEDYEEMLQDSTFLESRSRSLSSTKQTGNPVAYKLVRVAGDGRLVPATDEEMLEVKELLEKNENDMPVLPDPIQTEEYIPDEGSPSQFLQLECFEGLYEPETAEAYTEIFDPGLFQSETAEAYTENLNSRLESKEELIYESQMLFALPETKFQISNVQEVQSEALLREPVRFPSNGCSMHQCRDVLPYSNATGSPKEPALSTAASKPEVSRVAGEICLDNLSIKSLQDTIRAKFGRETTCKSKQWLKRRITMGMIDSCIVPTTSLAIYDNKLVGGGQDTSDAFSNDTVDESRAMESKDTPSRPDCLKGHSSDLGRSPVETFVDHYFGNEDFEGEDRSAKRVRKRTRRYIEEISKPSEKQQSDESMIPSKDQSSIEAVSSGGRVVVTRMVPLAGSRIQVPYVSHVRRSRPRENIMALGEFHSKSWEVKATPDKSNLNLSPSQWNNDVNRVSGVKSASGPVKKESSKGHLKPISNEVDQDYMDSENLDSSGESSDDNNRVDLPITQSGIRRKHHRAWTVTEVEKLVEGVTKYGVGKWSEIKKVSFSSFVYRTPVDLKDKWRNLRRACFSQTPSNRMGGPNKQGSMAIPTHIMLQVRELAQKQSPVRKGSRVVVKGSSRNGFL</sequence>
<dbReference type="InterPro" id="IPR001005">
    <property type="entry name" value="SANT/Myb"/>
</dbReference>
<dbReference type="SMART" id="SM00717">
    <property type="entry name" value="SANT"/>
    <property type="match status" value="1"/>
</dbReference>
<reference evidence="6" key="1">
    <citation type="journal article" date="2014" name="Nat. Commun.">
        <title>The emerging biofuel crop Camelina sativa retains a highly undifferentiated hexaploid genome structure.</title>
        <authorList>
            <person name="Kagale S."/>
            <person name="Koh C."/>
            <person name="Nixon J."/>
            <person name="Bollina V."/>
            <person name="Clarke W.E."/>
            <person name="Tuteja R."/>
            <person name="Spillane C."/>
            <person name="Robinson S.J."/>
            <person name="Links M.G."/>
            <person name="Clarke C."/>
            <person name="Higgins E.E."/>
            <person name="Huebert T."/>
            <person name="Sharpe A.G."/>
            <person name="Parkin I.A."/>
        </authorList>
    </citation>
    <scope>NUCLEOTIDE SEQUENCE [LARGE SCALE GENOMIC DNA]</scope>
    <source>
        <strain evidence="6">cv. DH55</strain>
    </source>
</reference>
<evidence type="ECO:0000259" key="4">
    <source>
        <dbReference type="PROSITE" id="PS50090"/>
    </source>
</evidence>
<dbReference type="RefSeq" id="XP_010459342.1">
    <property type="nucleotide sequence ID" value="XM_010461040.2"/>
</dbReference>
<protein>
    <submittedName>
        <fullName evidence="7">Uncharacterized protein LOC104740442</fullName>
    </submittedName>
</protein>
<evidence type="ECO:0000313" key="7">
    <source>
        <dbReference type="RefSeq" id="XP_010459342.1"/>
    </source>
</evidence>
<dbReference type="Pfam" id="PF00249">
    <property type="entry name" value="Myb_DNA-binding"/>
    <property type="match status" value="1"/>
</dbReference>
<dbReference type="PROSITE" id="PS50090">
    <property type="entry name" value="MYB_LIKE"/>
    <property type="match status" value="1"/>
</dbReference>
<feature type="compositionally biased region" description="Acidic residues" evidence="3">
    <location>
        <begin position="479"/>
        <end position="488"/>
    </location>
</feature>
<feature type="compositionally biased region" description="Basic and acidic residues" evidence="3">
    <location>
        <begin position="293"/>
        <end position="316"/>
    </location>
</feature>
<evidence type="ECO:0000256" key="1">
    <source>
        <dbReference type="ARBA" id="ARBA00004123"/>
    </source>
</evidence>
<dbReference type="PANTHER" id="PTHR47122">
    <property type="entry name" value="MYB-LIKE DNA-BINDING DOMAIN CONTAINING PROTEIN, EXPRESSED"/>
    <property type="match status" value="1"/>
</dbReference>
<proteinExistence type="predicted"/>
<feature type="domain" description="Myb-like" evidence="4">
    <location>
        <begin position="519"/>
        <end position="566"/>
    </location>
</feature>
<dbReference type="PANTHER" id="PTHR47122:SF4">
    <property type="entry name" value="TRF-LIKE 3"/>
    <property type="match status" value="1"/>
</dbReference>
<dbReference type="GeneID" id="104740442"/>
<gene>
    <name evidence="7" type="primary">LOC104740442</name>
</gene>
<feature type="region of interest" description="Disordered" evidence="3">
    <location>
        <begin position="356"/>
        <end position="383"/>
    </location>
</feature>
<feature type="domain" description="HTH myb-type" evidence="5">
    <location>
        <begin position="511"/>
        <end position="570"/>
    </location>
</feature>
<dbReference type="Proteomes" id="UP000694864">
    <property type="component" value="Chromosome 14"/>
</dbReference>
<evidence type="ECO:0000256" key="2">
    <source>
        <dbReference type="ARBA" id="ARBA00023242"/>
    </source>
</evidence>
<accession>A0ABM0VPQ7</accession>
<evidence type="ECO:0000259" key="5">
    <source>
        <dbReference type="PROSITE" id="PS51294"/>
    </source>
</evidence>
<feature type="region of interest" description="Disordered" evidence="3">
    <location>
        <begin position="280"/>
        <end position="317"/>
    </location>
</feature>
<organism evidence="6 7">
    <name type="scientific">Camelina sativa</name>
    <name type="common">False flax</name>
    <name type="synonym">Myagrum sativum</name>
    <dbReference type="NCBI Taxonomy" id="90675"/>
    <lineage>
        <taxon>Eukaryota</taxon>
        <taxon>Viridiplantae</taxon>
        <taxon>Streptophyta</taxon>
        <taxon>Embryophyta</taxon>
        <taxon>Tracheophyta</taxon>
        <taxon>Spermatophyta</taxon>
        <taxon>Magnoliopsida</taxon>
        <taxon>eudicotyledons</taxon>
        <taxon>Gunneridae</taxon>
        <taxon>Pentapetalae</taxon>
        <taxon>rosids</taxon>
        <taxon>malvids</taxon>
        <taxon>Brassicales</taxon>
        <taxon>Brassicaceae</taxon>
        <taxon>Camelineae</taxon>
        <taxon>Camelina</taxon>
    </lineage>
</organism>
<dbReference type="PROSITE" id="PS51294">
    <property type="entry name" value="HTH_MYB"/>
    <property type="match status" value="1"/>
</dbReference>
<feature type="region of interest" description="Disordered" evidence="3">
    <location>
        <begin position="455"/>
        <end position="503"/>
    </location>
</feature>
<dbReference type="CDD" id="cd11660">
    <property type="entry name" value="SANT_TRF"/>
    <property type="match status" value="1"/>
</dbReference>
<dbReference type="InterPro" id="IPR009057">
    <property type="entry name" value="Homeodomain-like_sf"/>
</dbReference>
<evidence type="ECO:0000313" key="6">
    <source>
        <dbReference type="Proteomes" id="UP000694864"/>
    </source>
</evidence>
<dbReference type="SUPFAM" id="SSF46689">
    <property type="entry name" value="Homeodomain-like"/>
    <property type="match status" value="1"/>
</dbReference>
<dbReference type="InterPro" id="IPR017930">
    <property type="entry name" value="Myb_dom"/>
</dbReference>
<dbReference type="Gene3D" id="1.10.246.220">
    <property type="match status" value="1"/>
</dbReference>
<keyword evidence="6" id="KW-1185">Reference proteome</keyword>
<reference evidence="7" key="2">
    <citation type="submission" date="2025-08" db="UniProtKB">
        <authorList>
            <consortium name="RefSeq"/>
        </authorList>
    </citation>
    <scope>IDENTIFICATION</scope>
    <source>
        <tissue evidence="7">Leaf</tissue>
    </source>
</reference>
<feature type="compositionally biased region" description="Basic and acidic residues" evidence="3">
    <location>
        <begin position="356"/>
        <end position="365"/>
    </location>
</feature>
<name>A0ABM0VPQ7_CAMSA</name>
<keyword evidence="2" id="KW-0539">Nucleus</keyword>
<comment type="subcellular location">
    <subcellularLocation>
        <location evidence="1">Nucleus</location>
    </subcellularLocation>
</comment>